<keyword evidence="1" id="KW-0805">Transcription regulation</keyword>
<evidence type="ECO:0000259" key="6">
    <source>
        <dbReference type="PROSITE" id="PS50048"/>
    </source>
</evidence>
<proteinExistence type="predicted"/>
<dbReference type="Pfam" id="PF00172">
    <property type="entry name" value="Zn_clus"/>
    <property type="match status" value="1"/>
</dbReference>
<dbReference type="PROSITE" id="PS00463">
    <property type="entry name" value="ZN2_CY6_FUNGAL_1"/>
    <property type="match status" value="1"/>
</dbReference>
<keyword evidence="8" id="KW-1185">Reference proteome</keyword>
<dbReference type="PROSITE" id="PS50048">
    <property type="entry name" value="ZN2_CY6_FUNGAL_2"/>
    <property type="match status" value="1"/>
</dbReference>
<keyword evidence="3" id="KW-0804">Transcription</keyword>
<dbReference type="CDD" id="cd00067">
    <property type="entry name" value="GAL4"/>
    <property type="match status" value="1"/>
</dbReference>
<dbReference type="GO" id="GO:0003677">
    <property type="term" value="F:DNA binding"/>
    <property type="evidence" value="ECO:0007669"/>
    <property type="project" value="UniProtKB-KW"/>
</dbReference>
<dbReference type="SMART" id="SM00066">
    <property type="entry name" value="GAL4"/>
    <property type="match status" value="1"/>
</dbReference>
<reference evidence="7" key="1">
    <citation type="submission" date="2021-07" db="EMBL/GenBank/DDBJ databases">
        <authorList>
            <person name="Branca A.L. A."/>
        </authorList>
    </citation>
    <scope>NUCLEOTIDE SEQUENCE</scope>
</reference>
<keyword evidence="4" id="KW-0539">Nucleus</keyword>
<dbReference type="InterPro" id="IPR053157">
    <property type="entry name" value="Sterol_Uptake_Regulator"/>
</dbReference>
<dbReference type="AlphaFoldDB" id="A0A9W4NZQ2"/>
<dbReference type="InterPro" id="IPR001138">
    <property type="entry name" value="Zn2Cys6_DnaBD"/>
</dbReference>
<feature type="compositionally biased region" description="Polar residues" evidence="5">
    <location>
        <begin position="47"/>
        <end position="62"/>
    </location>
</feature>
<evidence type="ECO:0000313" key="8">
    <source>
        <dbReference type="Proteomes" id="UP001154252"/>
    </source>
</evidence>
<feature type="domain" description="Zn(2)-C6 fungal-type" evidence="6">
    <location>
        <begin position="13"/>
        <end position="43"/>
    </location>
</feature>
<comment type="caution">
    <text evidence="7">The sequence shown here is derived from an EMBL/GenBank/DDBJ whole genome shotgun (WGS) entry which is preliminary data.</text>
</comment>
<organism evidence="7 8">
    <name type="scientific">Penicillium egyptiacum</name>
    <dbReference type="NCBI Taxonomy" id="1303716"/>
    <lineage>
        <taxon>Eukaryota</taxon>
        <taxon>Fungi</taxon>
        <taxon>Dikarya</taxon>
        <taxon>Ascomycota</taxon>
        <taxon>Pezizomycotina</taxon>
        <taxon>Eurotiomycetes</taxon>
        <taxon>Eurotiomycetidae</taxon>
        <taxon>Eurotiales</taxon>
        <taxon>Aspergillaceae</taxon>
        <taxon>Penicillium</taxon>
    </lineage>
</organism>
<dbReference type="GO" id="GO:0001228">
    <property type="term" value="F:DNA-binding transcription activator activity, RNA polymerase II-specific"/>
    <property type="evidence" value="ECO:0007669"/>
    <property type="project" value="TreeGrafter"/>
</dbReference>
<evidence type="ECO:0000256" key="4">
    <source>
        <dbReference type="ARBA" id="ARBA00023242"/>
    </source>
</evidence>
<dbReference type="SUPFAM" id="SSF57701">
    <property type="entry name" value="Zn2/Cys6 DNA-binding domain"/>
    <property type="match status" value="1"/>
</dbReference>
<accession>A0A9W4NZQ2</accession>
<dbReference type="PANTHER" id="PTHR47784:SF5">
    <property type="entry name" value="STEROL UPTAKE CONTROL PROTEIN 2"/>
    <property type="match status" value="1"/>
</dbReference>
<evidence type="ECO:0000256" key="2">
    <source>
        <dbReference type="ARBA" id="ARBA00023125"/>
    </source>
</evidence>
<keyword evidence="2" id="KW-0238">DNA-binding</keyword>
<dbReference type="OrthoDB" id="4937900at2759"/>
<evidence type="ECO:0000256" key="5">
    <source>
        <dbReference type="SAM" id="MobiDB-lite"/>
    </source>
</evidence>
<sequence length="398" mass="45134">MPSRRSHRKSRDGCIPCKRRRVKCDERRPECTNCANRNTVCKYASKASVTSPRSNTEESSPCSLPIHPPRTSAQTRSIYIPQDQTCIPNKQVESAANPPPISGLNIRDIEQLLHWCSSTYATIAHTTEVEEVFQFLLPMEGLAYPFVLHGVLALSAPHIARTENRSDGASYFSIALEHQNSALALFRPEGPCSPFADTYDPIRDLLQGFDLCRGLREVTGLLWHWVKEGRISDVLICVDDNKILPLSDKVQEAFSRLGHFNEYYGKEVSTHDTSCYASAISSLTELMEISQGKPRRVELALRWSFNLTDKYVDLLRERDSMSLVILAHYCLLLHHCRHQWWMEEWSLHLARSIWGLLRRALETISNVGLERSGARDLNVNDLITQVCGSSKINGMLKL</sequence>
<dbReference type="EMBL" id="CAJVRC010000843">
    <property type="protein sequence ID" value="CAG8889860.1"/>
    <property type="molecule type" value="Genomic_DNA"/>
</dbReference>
<dbReference type="PANTHER" id="PTHR47784">
    <property type="entry name" value="STEROL UPTAKE CONTROL PROTEIN 2"/>
    <property type="match status" value="1"/>
</dbReference>
<dbReference type="PRINTS" id="PR00755">
    <property type="entry name" value="AFLATOXINBRP"/>
</dbReference>
<evidence type="ECO:0000313" key="7">
    <source>
        <dbReference type="EMBL" id="CAG8889860.1"/>
    </source>
</evidence>
<gene>
    <name evidence="7" type="ORF">PEGY_LOCUS1982</name>
</gene>
<evidence type="ECO:0000256" key="3">
    <source>
        <dbReference type="ARBA" id="ARBA00023163"/>
    </source>
</evidence>
<feature type="region of interest" description="Disordered" evidence="5">
    <location>
        <begin position="46"/>
        <end position="67"/>
    </location>
</feature>
<protein>
    <recommendedName>
        <fullName evidence="6">Zn(2)-C6 fungal-type domain-containing protein</fullName>
    </recommendedName>
</protein>
<evidence type="ECO:0000256" key="1">
    <source>
        <dbReference type="ARBA" id="ARBA00023015"/>
    </source>
</evidence>
<dbReference type="Gene3D" id="4.10.240.10">
    <property type="entry name" value="Zn(2)-C6 fungal-type DNA-binding domain"/>
    <property type="match status" value="1"/>
</dbReference>
<name>A0A9W4NZQ2_9EURO</name>
<dbReference type="GO" id="GO:0008270">
    <property type="term" value="F:zinc ion binding"/>
    <property type="evidence" value="ECO:0007669"/>
    <property type="project" value="InterPro"/>
</dbReference>
<dbReference type="InterPro" id="IPR036864">
    <property type="entry name" value="Zn2-C6_fun-type_DNA-bd_sf"/>
</dbReference>
<dbReference type="Proteomes" id="UP001154252">
    <property type="component" value="Unassembled WGS sequence"/>
</dbReference>